<feature type="non-terminal residue" evidence="3">
    <location>
        <position position="1"/>
    </location>
</feature>
<dbReference type="RefSeq" id="XP_016763802.1">
    <property type="nucleotide sequence ID" value="XM_016910384.1"/>
</dbReference>
<evidence type="ECO:0000259" key="2">
    <source>
        <dbReference type="PROSITE" id="PS51186"/>
    </source>
</evidence>
<dbReference type="Pfam" id="PF00583">
    <property type="entry name" value="Acetyltransf_1"/>
    <property type="match status" value="1"/>
</dbReference>
<dbReference type="PANTHER" id="PTHR13170:SF16">
    <property type="entry name" value="PROTEIN O-GLCNACASE"/>
    <property type="match status" value="1"/>
</dbReference>
<feature type="domain" description="N-acetyltransferase" evidence="2">
    <location>
        <begin position="162"/>
        <end position="225"/>
    </location>
</feature>
<dbReference type="PANTHER" id="PTHR13170">
    <property type="entry name" value="O-GLCNACASE"/>
    <property type="match status" value="1"/>
</dbReference>
<dbReference type="CDD" id="cd04301">
    <property type="entry name" value="NAT_SF"/>
    <property type="match status" value="1"/>
</dbReference>
<dbReference type="OMA" id="YQRKGWG"/>
<dbReference type="InterPro" id="IPR051822">
    <property type="entry name" value="Glycosyl_Hydrolase_84"/>
</dbReference>
<feature type="region of interest" description="Disordered" evidence="1">
    <location>
        <begin position="96"/>
        <end position="124"/>
    </location>
</feature>
<dbReference type="PROSITE" id="PS51186">
    <property type="entry name" value="GNAT"/>
    <property type="match status" value="1"/>
</dbReference>
<name>M3C5X5_SPHMS</name>
<dbReference type="AlphaFoldDB" id="M3C5X5"/>
<dbReference type="InterPro" id="IPR000182">
    <property type="entry name" value="GNAT_dom"/>
</dbReference>
<gene>
    <name evidence="3" type="ORF">SEPMUDRAFT_8547</name>
</gene>
<feature type="compositionally biased region" description="Gly residues" evidence="1">
    <location>
        <begin position="96"/>
        <end position="105"/>
    </location>
</feature>
<sequence length="225" mass="25000">TPFIRPYTPPLDLPSCIHIFRQTCSPDLHAEPLCTISSHIWCRPYLHLSPQTCLVLDDGTGRAVGYCIGTSDTGEFCRRWKGEFVPFLREGGGEEGGLFGGGGGSNSCHDDNGVDEEEDEEKKKKKKEMLEIIWSAPEKGCDGDVAGLWDEFPAHLHINLLPEYQRRGWGVQLIGALVERLREEECRGLYLGVGASNTGAVKFYEHNGFSRFAKLEQDGEKGRKG</sequence>
<organism evidence="3 4">
    <name type="scientific">Sphaerulina musiva (strain SO2202)</name>
    <name type="common">Poplar stem canker fungus</name>
    <name type="synonym">Septoria musiva</name>
    <dbReference type="NCBI Taxonomy" id="692275"/>
    <lineage>
        <taxon>Eukaryota</taxon>
        <taxon>Fungi</taxon>
        <taxon>Dikarya</taxon>
        <taxon>Ascomycota</taxon>
        <taxon>Pezizomycotina</taxon>
        <taxon>Dothideomycetes</taxon>
        <taxon>Dothideomycetidae</taxon>
        <taxon>Mycosphaerellales</taxon>
        <taxon>Mycosphaerellaceae</taxon>
        <taxon>Sphaerulina</taxon>
    </lineage>
</organism>
<dbReference type="STRING" id="692275.M3C5X5"/>
<keyword evidence="3" id="KW-0012">Acyltransferase</keyword>
<evidence type="ECO:0000256" key="1">
    <source>
        <dbReference type="SAM" id="MobiDB-lite"/>
    </source>
</evidence>
<dbReference type="GO" id="GO:0016747">
    <property type="term" value="F:acyltransferase activity, transferring groups other than amino-acyl groups"/>
    <property type="evidence" value="ECO:0007669"/>
    <property type="project" value="InterPro"/>
</dbReference>
<dbReference type="OrthoDB" id="64477at2759"/>
<dbReference type="InterPro" id="IPR016181">
    <property type="entry name" value="Acyl_CoA_acyltransferase"/>
</dbReference>
<dbReference type="SUPFAM" id="SSF55729">
    <property type="entry name" value="Acyl-CoA N-acyltransferases (Nat)"/>
    <property type="match status" value="1"/>
</dbReference>
<reference evidence="3 4" key="1">
    <citation type="journal article" date="2012" name="PLoS Pathog.">
        <title>Diverse lifestyles and strategies of plant pathogenesis encoded in the genomes of eighteen Dothideomycetes fungi.</title>
        <authorList>
            <person name="Ohm R.A."/>
            <person name="Feau N."/>
            <person name="Henrissat B."/>
            <person name="Schoch C.L."/>
            <person name="Horwitz B.A."/>
            <person name="Barry K.W."/>
            <person name="Condon B.J."/>
            <person name="Copeland A.C."/>
            <person name="Dhillon B."/>
            <person name="Glaser F."/>
            <person name="Hesse C.N."/>
            <person name="Kosti I."/>
            <person name="LaButti K."/>
            <person name="Lindquist E.A."/>
            <person name="Lucas S."/>
            <person name="Salamov A.A."/>
            <person name="Bradshaw R.E."/>
            <person name="Ciuffetti L."/>
            <person name="Hamelin R.C."/>
            <person name="Kema G.H.J."/>
            <person name="Lawrence C."/>
            <person name="Scott J.A."/>
            <person name="Spatafora J.W."/>
            <person name="Turgeon B.G."/>
            <person name="de Wit P.J.G.M."/>
            <person name="Zhong S."/>
            <person name="Goodwin S.B."/>
            <person name="Grigoriev I.V."/>
        </authorList>
    </citation>
    <scope>NUCLEOTIDE SEQUENCE [LARGE SCALE GENOMIC DNA]</scope>
    <source>
        <strain evidence="3 4">SO2202</strain>
    </source>
</reference>
<accession>M3C5X5</accession>
<dbReference type="HOGENOM" id="CLU_086044_0_0_1"/>
<protein>
    <submittedName>
        <fullName evidence="3">Acyl-CoA N-acyltransferase</fullName>
    </submittedName>
</protein>
<dbReference type="GeneID" id="27907521"/>
<dbReference type="EMBL" id="KB456261">
    <property type="protein sequence ID" value="EMF15681.1"/>
    <property type="molecule type" value="Genomic_DNA"/>
</dbReference>
<dbReference type="eggNOG" id="ENOG502SAUS">
    <property type="taxonomic scope" value="Eukaryota"/>
</dbReference>
<dbReference type="Gene3D" id="3.40.630.30">
    <property type="match status" value="1"/>
</dbReference>
<evidence type="ECO:0000313" key="3">
    <source>
        <dbReference type="EMBL" id="EMF15681.1"/>
    </source>
</evidence>
<feature type="non-terminal residue" evidence="3">
    <location>
        <position position="225"/>
    </location>
</feature>
<keyword evidence="4" id="KW-1185">Reference proteome</keyword>
<proteinExistence type="predicted"/>
<evidence type="ECO:0000313" key="4">
    <source>
        <dbReference type="Proteomes" id="UP000016931"/>
    </source>
</evidence>
<keyword evidence="3" id="KW-0808">Transferase</keyword>
<dbReference type="Proteomes" id="UP000016931">
    <property type="component" value="Unassembled WGS sequence"/>
</dbReference>